<accession>A0A2B4S6W3</accession>
<evidence type="ECO:0000313" key="2">
    <source>
        <dbReference type="EMBL" id="PFX24550.1"/>
    </source>
</evidence>
<reference evidence="3" key="1">
    <citation type="journal article" date="2017" name="bioRxiv">
        <title>Comparative analysis of the genomes of Stylophora pistillata and Acropora digitifera provides evidence for extensive differences between species of corals.</title>
        <authorList>
            <person name="Voolstra C.R."/>
            <person name="Li Y."/>
            <person name="Liew Y.J."/>
            <person name="Baumgarten S."/>
            <person name="Zoccola D."/>
            <person name="Flot J.-F."/>
            <person name="Tambutte S."/>
            <person name="Allemand D."/>
            <person name="Aranda M."/>
        </authorList>
    </citation>
    <scope>NUCLEOTIDE SEQUENCE [LARGE SCALE GENOMIC DNA]</scope>
</reference>
<evidence type="ECO:0000313" key="3">
    <source>
        <dbReference type="Proteomes" id="UP000225706"/>
    </source>
</evidence>
<dbReference type="EMBL" id="LSMT01000174">
    <property type="protein sequence ID" value="PFX24550.1"/>
    <property type="molecule type" value="Genomic_DNA"/>
</dbReference>
<dbReference type="Proteomes" id="UP000225706">
    <property type="component" value="Unassembled WGS sequence"/>
</dbReference>
<dbReference type="AlphaFoldDB" id="A0A2B4S6W3"/>
<protein>
    <submittedName>
        <fullName evidence="2">Uncharacterized protein</fullName>
    </submittedName>
</protein>
<keyword evidence="3" id="KW-1185">Reference proteome</keyword>
<organism evidence="2 3">
    <name type="scientific">Stylophora pistillata</name>
    <name type="common">Smooth cauliflower coral</name>
    <dbReference type="NCBI Taxonomy" id="50429"/>
    <lineage>
        <taxon>Eukaryota</taxon>
        <taxon>Metazoa</taxon>
        <taxon>Cnidaria</taxon>
        <taxon>Anthozoa</taxon>
        <taxon>Hexacorallia</taxon>
        <taxon>Scleractinia</taxon>
        <taxon>Astrocoeniina</taxon>
        <taxon>Pocilloporidae</taxon>
        <taxon>Stylophora</taxon>
    </lineage>
</organism>
<feature type="compositionally biased region" description="Low complexity" evidence="1">
    <location>
        <begin position="875"/>
        <end position="886"/>
    </location>
</feature>
<dbReference type="OrthoDB" id="5981943at2759"/>
<sequence length="903" mass="100817">MIQAHPVQVVIEIVTMTVVEAIIMKVVMGVMNVITITRKGRTVLDIGLKVVCICQGLCGDHSTKNVKRPLIRIRNRFDFNLIDNVESTVKKAREYLDDNQPGPAALVLDALTVVLLPADSERLPSGQVVSAMKRLRKAWIEVFMHPDLPKNMEEKLRDRLKNAVDGAQICSPESSGFKVILEMKKWNDALLLKCFDGKLKNDFIIEDEEVVEARLAFLEKKQRFSDALSYMIGCKTLEKSRIASFYNFGSTVPLTAEKFLANITHYKRKFVLLLAKAGKMEQALHLLNLPASVNISASILTETGFKDSRGTTPLTQCTLATMDFATTKELLIAMVNEDSSTEVGKIPLPSSIPGEKLKEVLAFIMTATQVNSNLRSEQAFQWYINTFCESSIVNKCSPEQSQETIRIAGEIVIKAKKEFLSHFEIKPPKDVSLKVFVVEVFASVVANLFVNNNCYPFFPITYTLELFKKKDLLWACVSVVLSPVLASKINGQILNFIQANVIKKLGSQCIPFDVYKSWIKKQVDIGGIERNYEIALLMLKEGKKKSDGSSVRKRAVLLVKTLLKSIDALLSKTGSFYGKDRLCGVLKKIKKDFSREIVKFGLDSLEGQLMELTFKNDPSFENFEDVRKACGDAEKWPSLKSEMIDFLKKDPSSRSHAACCVEVFGRYGMFDEVKQALAAVGYSYVSNVCEKIKETMLKLSKPDERCQFVDACCDWLGKMLCDVAFSNWRYSSNNLPDSLVSCVKEIAAFKQQTSSDILAAAMRRASEQFCRNTVQYKKRCDFERWLREIKGLFGKCQLTAWSWAFHELTTGPLKRKPAVIKHLVTSASLQSGTLTYQQLLSMQTKAKAHENVASLPRSKASVFVAIASLPTTSASVSASPTTQTVPGPSSGKKLGNRALTGNQ</sequence>
<name>A0A2B4S6W3_STYPI</name>
<gene>
    <name evidence="2" type="ORF">AWC38_SpisGene10856</name>
</gene>
<evidence type="ECO:0000256" key="1">
    <source>
        <dbReference type="SAM" id="MobiDB-lite"/>
    </source>
</evidence>
<comment type="caution">
    <text evidence="2">The sequence shown here is derived from an EMBL/GenBank/DDBJ whole genome shotgun (WGS) entry which is preliminary data.</text>
</comment>
<feature type="region of interest" description="Disordered" evidence="1">
    <location>
        <begin position="875"/>
        <end position="903"/>
    </location>
</feature>
<proteinExistence type="predicted"/>